<keyword evidence="5" id="KW-1015">Disulfide bond</keyword>
<evidence type="ECO:0000259" key="7">
    <source>
        <dbReference type="PROSITE" id="PS51110"/>
    </source>
</evidence>
<dbReference type="PANTHER" id="PTHR13234">
    <property type="entry name" value="GAMMA-INTERFERON INDUCIBLE LYSOSOMAL THIOL REDUCTASE GILT"/>
    <property type="match status" value="1"/>
</dbReference>
<keyword evidence="8" id="KW-1185">Reference proteome</keyword>
<dbReference type="PANTHER" id="PTHR13234:SF11">
    <property type="entry name" value="PRION-LIKE-(Q_N-RICH)-DOMAIN-BEARING PROTEIN"/>
    <property type="match status" value="1"/>
</dbReference>
<evidence type="ECO:0000256" key="1">
    <source>
        <dbReference type="ARBA" id="ARBA00004613"/>
    </source>
</evidence>
<keyword evidence="3" id="KW-0964">Secreted</keyword>
<dbReference type="PROSITE" id="PS51110">
    <property type="entry name" value="SAP_A"/>
    <property type="match status" value="1"/>
</dbReference>
<dbReference type="InterPro" id="IPR004911">
    <property type="entry name" value="Interferon-induced_GILT"/>
</dbReference>
<keyword evidence="6" id="KW-0325">Glycoprotein</keyword>
<organism evidence="8 9">
    <name type="scientific">Panagrellus redivivus</name>
    <name type="common">Microworm</name>
    <dbReference type="NCBI Taxonomy" id="6233"/>
    <lineage>
        <taxon>Eukaryota</taxon>
        <taxon>Metazoa</taxon>
        <taxon>Ecdysozoa</taxon>
        <taxon>Nematoda</taxon>
        <taxon>Chromadorea</taxon>
        <taxon>Rhabditida</taxon>
        <taxon>Tylenchina</taxon>
        <taxon>Panagrolaimomorpha</taxon>
        <taxon>Panagrolaimoidea</taxon>
        <taxon>Panagrolaimidae</taxon>
        <taxon>Panagrellus</taxon>
    </lineage>
</organism>
<accession>A0A7E4VJZ1</accession>
<evidence type="ECO:0000256" key="3">
    <source>
        <dbReference type="ARBA" id="ARBA00022525"/>
    </source>
</evidence>
<evidence type="ECO:0000313" key="8">
    <source>
        <dbReference type="Proteomes" id="UP000492821"/>
    </source>
</evidence>
<comment type="similarity">
    <text evidence="2">Belongs to the GILT family.</text>
</comment>
<dbReference type="Proteomes" id="UP000492821">
    <property type="component" value="Unassembled WGS sequence"/>
</dbReference>
<evidence type="ECO:0000256" key="2">
    <source>
        <dbReference type="ARBA" id="ARBA00005679"/>
    </source>
</evidence>
<evidence type="ECO:0000313" key="9">
    <source>
        <dbReference type="WBParaSite" id="Pan_g22082.t1"/>
    </source>
</evidence>
<dbReference type="Pfam" id="PF03227">
    <property type="entry name" value="GILT"/>
    <property type="match status" value="1"/>
</dbReference>
<evidence type="ECO:0000256" key="5">
    <source>
        <dbReference type="ARBA" id="ARBA00023157"/>
    </source>
</evidence>
<evidence type="ECO:0000256" key="4">
    <source>
        <dbReference type="ARBA" id="ARBA00022729"/>
    </source>
</evidence>
<dbReference type="WBParaSite" id="Pan_g22082.t1">
    <property type="protein sequence ID" value="Pan_g22082.t1"/>
    <property type="gene ID" value="Pan_g22082"/>
</dbReference>
<evidence type="ECO:0000256" key="6">
    <source>
        <dbReference type="ARBA" id="ARBA00023180"/>
    </source>
</evidence>
<feature type="domain" description="Saposin A-type" evidence="7">
    <location>
        <begin position="49"/>
        <end position="89"/>
    </location>
</feature>
<protein>
    <submittedName>
        <fullName evidence="9">Saposin A-type domain-containing protein</fullName>
    </submittedName>
</protein>
<dbReference type="GO" id="GO:0005576">
    <property type="term" value="C:extracellular region"/>
    <property type="evidence" value="ECO:0007669"/>
    <property type="project" value="UniProtKB-SubCell"/>
</dbReference>
<dbReference type="InterPro" id="IPR003119">
    <property type="entry name" value="SAP_A"/>
</dbReference>
<dbReference type="AlphaFoldDB" id="A0A7E4VJZ1"/>
<dbReference type="GO" id="GO:0016671">
    <property type="term" value="F:oxidoreductase activity, acting on a sulfur group of donors, disulfide as acceptor"/>
    <property type="evidence" value="ECO:0007669"/>
    <property type="project" value="InterPro"/>
</dbReference>
<reference evidence="9" key="2">
    <citation type="submission" date="2020-10" db="UniProtKB">
        <authorList>
            <consortium name="WormBaseParasite"/>
        </authorList>
    </citation>
    <scope>IDENTIFICATION</scope>
</reference>
<keyword evidence="4" id="KW-0732">Signal</keyword>
<proteinExistence type="inferred from homology"/>
<sequence length="267" mass="30179">MALPRSDRLFAPLPPGSQPASLAIARPRRTMSSMSSAVLLLTVVVAAAVTGTAQACNIPPDFWCDSYEIAQRCNVVAQCQAFKADRRPIKITLMYEALCPYCQRFITNQLGNLYNQFRHNVEIEMIPWGNSRLLRTGQISCNHGQKECDANRLMSCVIDVVKVKQAIPFIICFERALSSQPVDQAMHHCSTFIRNNYHEIKTCFQSERGVQLQRQAAHRTTTVRAHPIIEVPYIVINDYSPNLDGNNLNVSNLKDLIKKWISYKIGR</sequence>
<comment type="subcellular location">
    <subcellularLocation>
        <location evidence="1">Secreted</location>
    </subcellularLocation>
</comment>
<dbReference type="Pfam" id="PF02199">
    <property type="entry name" value="SapA"/>
    <property type="match status" value="1"/>
</dbReference>
<name>A0A7E4VJZ1_PANRE</name>
<reference evidence="8" key="1">
    <citation type="journal article" date="2013" name="Genetics">
        <title>The draft genome and transcriptome of Panagrellus redivivus are shaped by the harsh demands of a free-living lifestyle.</title>
        <authorList>
            <person name="Srinivasan J."/>
            <person name="Dillman A.R."/>
            <person name="Macchietto M.G."/>
            <person name="Heikkinen L."/>
            <person name="Lakso M."/>
            <person name="Fracchia K.M."/>
            <person name="Antoshechkin I."/>
            <person name="Mortazavi A."/>
            <person name="Wong G."/>
            <person name="Sternberg P.W."/>
        </authorList>
    </citation>
    <scope>NUCLEOTIDE SEQUENCE [LARGE SCALE GENOMIC DNA]</scope>
    <source>
        <strain evidence="8">MT8872</strain>
    </source>
</reference>